<dbReference type="Gene3D" id="2.60.40.1120">
    <property type="entry name" value="Carboxypeptidase-like, regulatory domain"/>
    <property type="match status" value="1"/>
</dbReference>
<dbReference type="AlphaFoldDB" id="A0A318U848"/>
<dbReference type="InterPro" id="IPR039426">
    <property type="entry name" value="TonB-dep_rcpt-like"/>
</dbReference>
<evidence type="ECO:0000256" key="6">
    <source>
        <dbReference type="ARBA" id="ARBA00023136"/>
    </source>
</evidence>
<dbReference type="NCBIfam" id="TIGR04056">
    <property type="entry name" value="OMP_RagA_SusC"/>
    <property type="match status" value="1"/>
</dbReference>
<keyword evidence="5 9" id="KW-0798">TonB box</keyword>
<dbReference type="Gene3D" id="2.40.170.20">
    <property type="entry name" value="TonB-dependent receptor, beta-barrel domain"/>
    <property type="match status" value="1"/>
</dbReference>
<keyword evidence="13" id="KW-1185">Reference proteome</keyword>
<accession>A0A318U848</accession>
<keyword evidence="4 8" id="KW-0812">Transmembrane</keyword>
<evidence type="ECO:0000256" key="1">
    <source>
        <dbReference type="ARBA" id="ARBA00004571"/>
    </source>
</evidence>
<comment type="similarity">
    <text evidence="8 9">Belongs to the TonB-dependent receptor family.</text>
</comment>
<dbReference type="Gene3D" id="2.170.130.10">
    <property type="entry name" value="TonB-dependent receptor, plug domain"/>
    <property type="match status" value="1"/>
</dbReference>
<evidence type="ECO:0000256" key="2">
    <source>
        <dbReference type="ARBA" id="ARBA00022448"/>
    </source>
</evidence>
<feature type="domain" description="TonB-dependent receptor plug" evidence="11">
    <location>
        <begin position="128"/>
        <end position="238"/>
    </location>
</feature>
<evidence type="ECO:0000256" key="5">
    <source>
        <dbReference type="ARBA" id="ARBA00023077"/>
    </source>
</evidence>
<dbReference type="InterPro" id="IPR037066">
    <property type="entry name" value="Plug_dom_sf"/>
</dbReference>
<dbReference type="Pfam" id="PF13715">
    <property type="entry name" value="CarbopepD_reg_2"/>
    <property type="match status" value="1"/>
</dbReference>
<dbReference type="Pfam" id="PF00593">
    <property type="entry name" value="TonB_dep_Rec_b-barrel"/>
    <property type="match status" value="1"/>
</dbReference>
<dbReference type="InterPro" id="IPR036942">
    <property type="entry name" value="Beta-barrel_TonB_sf"/>
</dbReference>
<dbReference type="NCBIfam" id="TIGR04057">
    <property type="entry name" value="SusC_RagA_signa"/>
    <property type="match status" value="1"/>
</dbReference>
<keyword evidence="6 8" id="KW-0472">Membrane</keyword>
<evidence type="ECO:0000256" key="4">
    <source>
        <dbReference type="ARBA" id="ARBA00022692"/>
    </source>
</evidence>
<dbReference type="OrthoDB" id="9768177at2"/>
<dbReference type="InterPro" id="IPR023996">
    <property type="entry name" value="TonB-dep_OMP_SusC/RagA"/>
</dbReference>
<evidence type="ECO:0000256" key="3">
    <source>
        <dbReference type="ARBA" id="ARBA00022452"/>
    </source>
</evidence>
<keyword evidence="3 8" id="KW-1134">Transmembrane beta strand</keyword>
<dbReference type="SUPFAM" id="SSF56935">
    <property type="entry name" value="Porins"/>
    <property type="match status" value="1"/>
</dbReference>
<gene>
    <name evidence="12" type="ORF">B0O44_10859</name>
</gene>
<protein>
    <submittedName>
        <fullName evidence="12">TonB-linked SusC/RagA family outer membrane protein</fullName>
    </submittedName>
</protein>
<proteinExistence type="inferred from homology"/>
<dbReference type="EMBL" id="QKLU01000008">
    <property type="protein sequence ID" value="PYF70633.1"/>
    <property type="molecule type" value="Genomic_DNA"/>
</dbReference>
<comment type="subcellular location">
    <subcellularLocation>
        <location evidence="1 8">Cell outer membrane</location>
        <topology evidence="1 8">Multi-pass membrane protein</topology>
    </subcellularLocation>
</comment>
<evidence type="ECO:0000313" key="13">
    <source>
        <dbReference type="Proteomes" id="UP000248198"/>
    </source>
</evidence>
<dbReference type="PROSITE" id="PS52016">
    <property type="entry name" value="TONB_DEPENDENT_REC_3"/>
    <property type="match status" value="1"/>
</dbReference>
<evidence type="ECO:0000256" key="7">
    <source>
        <dbReference type="ARBA" id="ARBA00023237"/>
    </source>
</evidence>
<keyword evidence="2 8" id="KW-0813">Transport</keyword>
<dbReference type="InterPro" id="IPR023997">
    <property type="entry name" value="TonB-dep_OMP_SusC/RagA_CS"/>
</dbReference>
<evidence type="ECO:0000256" key="9">
    <source>
        <dbReference type="RuleBase" id="RU003357"/>
    </source>
</evidence>
<dbReference type="InterPro" id="IPR008969">
    <property type="entry name" value="CarboxyPept-like_regulatory"/>
</dbReference>
<dbReference type="GO" id="GO:0009279">
    <property type="term" value="C:cell outer membrane"/>
    <property type="evidence" value="ECO:0007669"/>
    <property type="project" value="UniProtKB-SubCell"/>
</dbReference>
<feature type="domain" description="TonB-dependent receptor-like beta-barrel" evidence="10">
    <location>
        <begin position="414"/>
        <end position="962"/>
    </location>
</feature>
<dbReference type="Proteomes" id="UP000248198">
    <property type="component" value="Unassembled WGS sequence"/>
</dbReference>
<dbReference type="RefSeq" id="WP_110833858.1">
    <property type="nucleotide sequence ID" value="NZ_QKLU01000008.1"/>
</dbReference>
<reference evidence="12 13" key="1">
    <citation type="submission" date="2018-06" db="EMBL/GenBank/DDBJ databases">
        <title>Genomic Encyclopedia of Archaeal and Bacterial Type Strains, Phase II (KMG-II): from individual species to whole genera.</title>
        <authorList>
            <person name="Goeker M."/>
        </authorList>
    </citation>
    <scope>NUCLEOTIDE SEQUENCE [LARGE SCALE GENOMIC DNA]</scope>
    <source>
        <strain evidence="12 13">DSM 27372</strain>
    </source>
</reference>
<keyword evidence="7 8" id="KW-0998">Cell outer membrane</keyword>
<dbReference type="InterPro" id="IPR012910">
    <property type="entry name" value="Plug_dom"/>
</dbReference>
<evidence type="ECO:0000313" key="12">
    <source>
        <dbReference type="EMBL" id="PYF70633.1"/>
    </source>
</evidence>
<comment type="caution">
    <text evidence="12">The sequence shown here is derived from an EMBL/GenBank/DDBJ whole genome shotgun (WGS) entry which is preliminary data.</text>
</comment>
<sequence length="1070" mass="117325">MSKFYLNSVKGLLFLLFIYGQDAFSQQNNSNPANTPQKVVTGTVVDEKGEPVPGVTVRLKGTDAIASTATNGKYKINLKGSSLVLTFSFIGYGNQEVNIGNRTVVNVTLKPSSSDLEEVMVIGYGTVKKKDLTGSVGSVNITDLQKAPVRSFDEALAGRIAGVQVSSNDGQPGSEGINIVIRGANSLTQNNGPLYVLDGFPMEGLETSAINPDDIESITVLKDASSTAIYGARGANGVIVIETKKGKAGLPVLSYSASVGFNKITKTIPTMDAYDFVRYAIEKSPLNGKRNYTPADLDPTDASYNAAGKTLEDYRNVRSTNWQDLLFRTGITQIHNLSLRGGTKDTKYSISGSLFDQSAIIINSGVKRYQGRVALDQTISRKLSAGINMNYSSNVSTGKTVSNGTGSSSSTSYLLYSVFGSRPVTGSGIDLEDELVDPEADLSNDYRINPVTSAKNEFRNIRSNSIITNAYASYSFTKNLKLKVQGGLNNRLVRGQQFYNSQTSRGTPLLPTNIRGVQGSVNFSETNVWDNENTLNYTNIFGKIHALDVVVGSSLQNTSTSVFGLESQLIPNELLGISGIDEGIPLPNTSQLSDSRLMSLFGRVNYNYKSRYYFSATYRADGSSRFARGNRWGYFPSAAVSWKMNEEKFMKNLAFVSESKIRLSYGSSGNNRVDDYAYLAALNFPIENSYSFNNGTPALGAVPASLSNNNLKWETTNSFDIGYDLALFKDRIEFTVDWYKKITNDLLLNANIPFTSGYQTAFRNVGKVQNTGLEFSLSTVNINSENFKWRSNFNISFNQNKVLALNTNEEVLLSNVRWDTFFNNSFLYVAKIGEPAAQFFGYIFDGVYQLGDFDQPSPGTYVLKNNIPGNGTPRANIKPGDIKYKDLNGDLEINSYDQTVIGRTLPKHIGGFSNDFTYKGFNLNVLLQWSYGNDIYNANRIFFEGGGRGTNINQFASYNDRWTPSNPSNLLPGVNGAGPNGVYSSRVLEDGSFLRLKTISLSYTLPKKISKSLKLNAVNFSVSAQNIHTWTKYSGMDPEVSVRNSALTPGFDFSAYPRARTVVFGLNVKF</sequence>
<evidence type="ECO:0000259" key="11">
    <source>
        <dbReference type="Pfam" id="PF07715"/>
    </source>
</evidence>
<dbReference type="Pfam" id="PF07715">
    <property type="entry name" value="Plug"/>
    <property type="match status" value="1"/>
</dbReference>
<evidence type="ECO:0000259" key="10">
    <source>
        <dbReference type="Pfam" id="PF00593"/>
    </source>
</evidence>
<name>A0A318U848_9SPHI</name>
<dbReference type="InterPro" id="IPR000531">
    <property type="entry name" value="Beta-barrel_TonB"/>
</dbReference>
<dbReference type="FunFam" id="2.170.130.10:FF:000008">
    <property type="entry name" value="SusC/RagA family TonB-linked outer membrane protein"/>
    <property type="match status" value="1"/>
</dbReference>
<dbReference type="SUPFAM" id="SSF49464">
    <property type="entry name" value="Carboxypeptidase regulatory domain-like"/>
    <property type="match status" value="1"/>
</dbReference>
<organism evidence="12 13">
    <name type="scientific">Pedobacter nutrimenti</name>
    <dbReference type="NCBI Taxonomy" id="1241337"/>
    <lineage>
        <taxon>Bacteria</taxon>
        <taxon>Pseudomonadati</taxon>
        <taxon>Bacteroidota</taxon>
        <taxon>Sphingobacteriia</taxon>
        <taxon>Sphingobacteriales</taxon>
        <taxon>Sphingobacteriaceae</taxon>
        <taxon>Pedobacter</taxon>
    </lineage>
</organism>
<evidence type="ECO:0000256" key="8">
    <source>
        <dbReference type="PROSITE-ProRule" id="PRU01360"/>
    </source>
</evidence>